<name>A0A310SBH1_9HYME</name>
<gene>
    <name evidence="1" type="ORF">WN48_00001</name>
</gene>
<keyword evidence="2" id="KW-1185">Reference proteome</keyword>
<organism evidence="1 2">
    <name type="scientific">Eufriesea mexicana</name>
    <dbReference type="NCBI Taxonomy" id="516756"/>
    <lineage>
        <taxon>Eukaryota</taxon>
        <taxon>Metazoa</taxon>
        <taxon>Ecdysozoa</taxon>
        <taxon>Arthropoda</taxon>
        <taxon>Hexapoda</taxon>
        <taxon>Insecta</taxon>
        <taxon>Pterygota</taxon>
        <taxon>Neoptera</taxon>
        <taxon>Endopterygota</taxon>
        <taxon>Hymenoptera</taxon>
        <taxon>Apocrita</taxon>
        <taxon>Aculeata</taxon>
        <taxon>Apoidea</taxon>
        <taxon>Anthophila</taxon>
        <taxon>Apidae</taxon>
        <taxon>Eufriesea</taxon>
    </lineage>
</organism>
<evidence type="ECO:0000313" key="2">
    <source>
        <dbReference type="Proteomes" id="UP000250275"/>
    </source>
</evidence>
<dbReference type="AlphaFoldDB" id="A0A310SBH1"/>
<accession>A0A310SBH1</accession>
<sequence length="52" mass="6115">MMDKHIIDNLLTMVKVLYDLVPMPCEEMNNVIETLKRVYGLNGNRFEIPSIY</sequence>
<evidence type="ECO:0000313" key="1">
    <source>
        <dbReference type="EMBL" id="OAD46876.1"/>
    </source>
</evidence>
<dbReference type="Proteomes" id="UP000250275">
    <property type="component" value="Unassembled WGS sequence"/>
</dbReference>
<protein>
    <submittedName>
        <fullName evidence="1">Uncharacterized protein</fullName>
    </submittedName>
</protein>
<dbReference type="OrthoDB" id="7770870at2759"/>
<dbReference type="EMBL" id="KQ939073">
    <property type="protein sequence ID" value="OAD46876.1"/>
    <property type="molecule type" value="Genomic_DNA"/>
</dbReference>
<reference evidence="1 2" key="1">
    <citation type="submission" date="2015-07" db="EMBL/GenBank/DDBJ databases">
        <title>The genome of Eufriesea mexicana.</title>
        <authorList>
            <person name="Pan H."/>
            <person name="Kapheim K."/>
        </authorList>
    </citation>
    <scope>NUCLEOTIDE SEQUENCE [LARGE SCALE GENOMIC DNA]</scope>
    <source>
        <strain evidence="1">0111107269</strain>
        <tissue evidence="1">Whole body</tissue>
    </source>
</reference>
<proteinExistence type="predicted"/>